<evidence type="ECO:0000313" key="3">
    <source>
        <dbReference type="EMBL" id="WPR89088.1"/>
    </source>
</evidence>
<dbReference type="Gene3D" id="1.20.144.10">
    <property type="entry name" value="Phosphatidic acid phosphatase type 2/haloperoxidase"/>
    <property type="match status" value="1"/>
</dbReference>
<dbReference type="Pfam" id="PF01569">
    <property type="entry name" value="PAP2"/>
    <property type="match status" value="1"/>
</dbReference>
<protein>
    <submittedName>
        <fullName evidence="3">Phosphatase PAP2 family protein</fullName>
    </submittedName>
</protein>
<dbReference type="RefSeq" id="WP_320941805.1">
    <property type="nucleotide sequence ID" value="NZ_BAABEU010000001.1"/>
</dbReference>
<proteinExistence type="predicted"/>
<keyword evidence="1" id="KW-0812">Transmembrane</keyword>
<accession>A0ABZ0SMM6</accession>
<name>A0ABZ0SMM6_9MICO</name>
<feature type="transmembrane region" description="Helical" evidence="1">
    <location>
        <begin position="96"/>
        <end position="117"/>
    </location>
</feature>
<evidence type="ECO:0000313" key="4">
    <source>
        <dbReference type="Proteomes" id="UP001323798"/>
    </source>
</evidence>
<evidence type="ECO:0000259" key="2">
    <source>
        <dbReference type="SMART" id="SM00014"/>
    </source>
</evidence>
<reference evidence="3 4" key="1">
    <citation type="submission" date="2023-11" db="EMBL/GenBank/DDBJ databases">
        <title>Genome sequence of Microbacterium rhizosphaerae KACC 19337.</title>
        <authorList>
            <person name="Choi H."/>
            <person name="Kim S."/>
            <person name="Kim Y."/>
            <person name="Kwon S.-W."/>
            <person name="Heo J."/>
        </authorList>
    </citation>
    <scope>NUCLEOTIDE SEQUENCE [LARGE SCALE GENOMIC DNA]</scope>
    <source>
        <strain evidence="3 4">KACC 19337</strain>
    </source>
</reference>
<dbReference type="Proteomes" id="UP001323798">
    <property type="component" value="Chromosome"/>
</dbReference>
<keyword evidence="1" id="KW-1133">Transmembrane helix</keyword>
<dbReference type="PANTHER" id="PTHR14969">
    <property type="entry name" value="SPHINGOSINE-1-PHOSPHATE PHOSPHOHYDROLASE"/>
    <property type="match status" value="1"/>
</dbReference>
<feature type="transmembrane region" description="Helical" evidence="1">
    <location>
        <begin position="15"/>
        <end position="35"/>
    </location>
</feature>
<dbReference type="InterPro" id="IPR000326">
    <property type="entry name" value="PAP2/HPO"/>
</dbReference>
<keyword evidence="1" id="KW-0472">Membrane</keyword>
<feature type="transmembrane region" description="Helical" evidence="1">
    <location>
        <begin position="158"/>
        <end position="178"/>
    </location>
</feature>
<feature type="transmembrane region" description="Helical" evidence="1">
    <location>
        <begin position="184"/>
        <end position="205"/>
    </location>
</feature>
<evidence type="ECO:0000256" key="1">
    <source>
        <dbReference type="SAM" id="Phobius"/>
    </source>
</evidence>
<sequence length="221" mass="24314">MSELERPVYDPRRTVALVVGILAAIAFVILSWVIYVDGRQPLAPDLWWHGLMIANLTKPGVVIAWVPSIVGGTIGMIVIAIVLVVVFIWRKRRWDAANIAIAIALVVAIGAPMSYIVARARPSDSLAESTATSFPSGHTAVATTVVVTLALLLRKWYVWVGGVLWVLWMMWARTYLHAHWLSDVIAGLLEGIAVATLVWCAMEAIRDRRAMRSRDPAPTKA</sequence>
<organism evidence="3 4">
    <name type="scientific">Microbacterium rhizosphaerae</name>
    <dbReference type="NCBI Taxonomy" id="1678237"/>
    <lineage>
        <taxon>Bacteria</taxon>
        <taxon>Bacillati</taxon>
        <taxon>Actinomycetota</taxon>
        <taxon>Actinomycetes</taxon>
        <taxon>Micrococcales</taxon>
        <taxon>Microbacteriaceae</taxon>
        <taxon>Microbacterium</taxon>
    </lineage>
</organism>
<feature type="transmembrane region" description="Helical" evidence="1">
    <location>
        <begin position="62"/>
        <end position="89"/>
    </location>
</feature>
<dbReference type="SMART" id="SM00014">
    <property type="entry name" value="acidPPc"/>
    <property type="match status" value="1"/>
</dbReference>
<dbReference type="SUPFAM" id="SSF48317">
    <property type="entry name" value="Acid phosphatase/Vanadium-dependent haloperoxidase"/>
    <property type="match status" value="1"/>
</dbReference>
<keyword evidence="4" id="KW-1185">Reference proteome</keyword>
<gene>
    <name evidence="3" type="ORF">SM116_15175</name>
</gene>
<dbReference type="PANTHER" id="PTHR14969:SF13">
    <property type="entry name" value="AT30094P"/>
    <property type="match status" value="1"/>
</dbReference>
<feature type="domain" description="Phosphatidic acid phosphatase type 2/haloperoxidase" evidence="2">
    <location>
        <begin position="97"/>
        <end position="199"/>
    </location>
</feature>
<dbReference type="InterPro" id="IPR036938">
    <property type="entry name" value="PAP2/HPO_sf"/>
</dbReference>
<feature type="transmembrane region" description="Helical" evidence="1">
    <location>
        <begin position="137"/>
        <end position="153"/>
    </location>
</feature>
<dbReference type="EMBL" id="CP139368">
    <property type="protein sequence ID" value="WPR89088.1"/>
    <property type="molecule type" value="Genomic_DNA"/>
</dbReference>